<gene>
    <name evidence="1" type="ORF">NPIL_367201</name>
</gene>
<reference evidence="1" key="1">
    <citation type="submission" date="2020-08" db="EMBL/GenBank/DDBJ databases">
        <title>Multicomponent nature underlies the extraordinary mechanical properties of spider dragline silk.</title>
        <authorList>
            <person name="Kono N."/>
            <person name="Nakamura H."/>
            <person name="Mori M."/>
            <person name="Yoshida Y."/>
            <person name="Ohtoshi R."/>
            <person name="Malay A.D."/>
            <person name="Moran D.A.P."/>
            <person name="Tomita M."/>
            <person name="Numata K."/>
            <person name="Arakawa K."/>
        </authorList>
    </citation>
    <scope>NUCLEOTIDE SEQUENCE</scope>
</reference>
<organism evidence="1 2">
    <name type="scientific">Nephila pilipes</name>
    <name type="common">Giant wood spider</name>
    <name type="synonym">Nephila maculata</name>
    <dbReference type="NCBI Taxonomy" id="299642"/>
    <lineage>
        <taxon>Eukaryota</taxon>
        <taxon>Metazoa</taxon>
        <taxon>Ecdysozoa</taxon>
        <taxon>Arthropoda</taxon>
        <taxon>Chelicerata</taxon>
        <taxon>Arachnida</taxon>
        <taxon>Araneae</taxon>
        <taxon>Araneomorphae</taxon>
        <taxon>Entelegynae</taxon>
        <taxon>Araneoidea</taxon>
        <taxon>Nephilidae</taxon>
        <taxon>Nephila</taxon>
    </lineage>
</organism>
<dbReference type="AlphaFoldDB" id="A0A8X6TBC2"/>
<accession>A0A8X6TBC2</accession>
<protein>
    <submittedName>
        <fullName evidence="1">Uncharacterized protein</fullName>
    </submittedName>
</protein>
<dbReference type="Proteomes" id="UP000887013">
    <property type="component" value="Unassembled WGS sequence"/>
</dbReference>
<comment type="caution">
    <text evidence="1">The sequence shown here is derived from an EMBL/GenBank/DDBJ whole genome shotgun (WGS) entry which is preliminary data.</text>
</comment>
<keyword evidence="2" id="KW-1185">Reference proteome</keyword>
<proteinExistence type="predicted"/>
<sequence length="149" mass="17215">MKPTIPREPEIPLIKEKTVFPFITENYFFENVRERNKKLMIVVTHSYVENLMEIRRNCYNCLPWEKSRKNIADRKLAWNSVCIQGRTLSGGNEKVPPEHIQIKKSGERFAGGSFGTQAGEIFQRMLGFAIFAMAEKSKIFIRKKKSSSG</sequence>
<evidence type="ECO:0000313" key="1">
    <source>
        <dbReference type="EMBL" id="GFS95669.1"/>
    </source>
</evidence>
<evidence type="ECO:0000313" key="2">
    <source>
        <dbReference type="Proteomes" id="UP000887013"/>
    </source>
</evidence>
<dbReference type="EMBL" id="BMAW01100559">
    <property type="protein sequence ID" value="GFS95669.1"/>
    <property type="molecule type" value="Genomic_DNA"/>
</dbReference>
<name>A0A8X6TBC2_NEPPI</name>